<feature type="transmembrane region" description="Helical" evidence="2">
    <location>
        <begin position="202"/>
        <end position="222"/>
    </location>
</feature>
<feature type="transmembrane region" description="Helical" evidence="2">
    <location>
        <begin position="282"/>
        <end position="306"/>
    </location>
</feature>
<accession>A0A7Z0GL26</accession>
<dbReference type="GO" id="GO:0005886">
    <property type="term" value="C:plasma membrane"/>
    <property type="evidence" value="ECO:0007669"/>
    <property type="project" value="UniProtKB-SubCell"/>
</dbReference>
<feature type="compositionally biased region" description="Polar residues" evidence="1">
    <location>
        <begin position="1"/>
        <end position="11"/>
    </location>
</feature>
<keyword evidence="2" id="KW-0812">Transmembrane</keyword>
<proteinExistence type="predicted"/>
<dbReference type="Proteomes" id="UP000535437">
    <property type="component" value="Unassembled WGS sequence"/>
</dbReference>
<name>A0A7Z0GL26_9MICC</name>
<dbReference type="AlphaFoldDB" id="A0A7Z0GL26"/>
<feature type="transmembrane region" description="Helical" evidence="2">
    <location>
        <begin position="157"/>
        <end position="182"/>
    </location>
</feature>
<feature type="transmembrane region" description="Helical" evidence="2">
    <location>
        <begin position="115"/>
        <end position="136"/>
    </location>
</feature>
<keyword evidence="2" id="KW-0472">Membrane</keyword>
<feature type="transmembrane region" description="Helical" evidence="2">
    <location>
        <begin position="229"/>
        <end position="249"/>
    </location>
</feature>
<evidence type="ECO:0000313" key="3">
    <source>
        <dbReference type="EMBL" id="NYJ77981.1"/>
    </source>
</evidence>
<evidence type="ECO:0000256" key="2">
    <source>
        <dbReference type="SAM" id="Phobius"/>
    </source>
</evidence>
<dbReference type="GO" id="GO:0140359">
    <property type="term" value="F:ABC-type transporter activity"/>
    <property type="evidence" value="ECO:0007669"/>
    <property type="project" value="InterPro"/>
</dbReference>
<gene>
    <name evidence="3" type="ORF">HNR09_001392</name>
</gene>
<feature type="transmembrane region" description="Helical" evidence="2">
    <location>
        <begin position="56"/>
        <end position="78"/>
    </location>
</feature>
<feature type="region of interest" description="Disordered" evidence="1">
    <location>
        <begin position="1"/>
        <end position="22"/>
    </location>
</feature>
<organism evidence="3 4">
    <name type="scientific">Nesterenkonia xinjiangensis</name>
    <dbReference type="NCBI Taxonomy" id="225327"/>
    <lineage>
        <taxon>Bacteria</taxon>
        <taxon>Bacillati</taxon>
        <taxon>Actinomycetota</taxon>
        <taxon>Actinomycetes</taxon>
        <taxon>Micrococcales</taxon>
        <taxon>Micrococcaceae</taxon>
        <taxon>Nesterenkonia</taxon>
    </lineage>
</organism>
<reference evidence="3 4" key="1">
    <citation type="submission" date="2020-07" db="EMBL/GenBank/DDBJ databases">
        <title>Sequencing the genomes of 1000 actinobacteria strains.</title>
        <authorList>
            <person name="Klenk H.-P."/>
        </authorList>
    </citation>
    <scope>NUCLEOTIDE SEQUENCE [LARGE SCALE GENOMIC DNA]</scope>
    <source>
        <strain evidence="3 4">DSM 15475</strain>
    </source>
</reference>
<protein>
    <submittedName>
        <fullName evidence="3">ABC-2 type transport system permease protein</fullName>
    </submittedName>
</protein>
<sequence length="311" mass="32855">MTPETGSSSVGHPQGAPGLRLNTCTATEPQRRFEVDPALSGLSFLRVLRSELQKLVWLRATWWLGASALVLVLLFAWMSGASLNSMISWQQEDPGAGLPEAALRDMALETPLTGLYFAVILLGCIGVIAITSEHASGSVRSSLSAVPRRVVLYTAKVLATAVVLGVLAALMIVGILAVALPFAATHGLTPDFTATETWHRLITHWAGVVLAGLVGFGLGAILRSTAGGIVTLAILLFVLPMAMEILVSVTEESELVMTLYRWQFANLMSSFTVPGPAPRDGIGSFAAGVGMGAWTAVMTVTGGLLFRRRDA</sequence>
<keyword evidence="2" id="KW-1133">Transmembrane helix</keyword>
<evidence type="ECO:0000313" key="4">
    <source>
        <dbReference type="Proteomes" id="UP000535437"/>
    </source>
</evidence>
<evidence type="ECO:0000256" key="1">
    <source>
        <dbReference type="SAM" id="MobiDB-lite"/>
    </source>
</evidence>
<dbReference type="EMBL" id="JACCFY010000001">
    <property type="protein sequence ID" value="NYJ77981.1"/>
    <property type="molecule type" value="Genomic_DNA"/>
</dbReference>
<comment type="caution">
    <text evidence="3">The sequence shown here is derived from an EMBL/GenBank/DDBJ whole genome shotgun (WGS) entry which is preliminary data.</text>
</comment>
<keyword evidence="4" id="KW-1185">Reference proteome</keyword>
<dbReference type="RefSeq" id="WP_179541388.1">
    <property type="nucleotide sequence ID" value="NZ_BAAALL010000002.1"/>
</dbReference>